<dbReference type="PROSITE" id="PS50830">
    <property type="entry name" value="TNASE_3"/>
    <property type="match status" value="1"/>
</dbReference>
<name>A0ABU4VIH6_9ACTN</name>
<organism evidence="6 7">
    <name type="scientific">Patulibacter brassicae</name>
    <dbReference type="NCBI Taxonomy" id="1705717"/>
    <lineage>
        <taxon>Bacteria</taxon>
        <taxon>Bacillati</taxon>
        <taxon>Actinomycetota</taxon>
        <taxon>Thermoleophilia</taxon>
        <taxon>Solirubrobacterales</taxon>
        <taxon>Patulibacteraceae</taxon>
        <taxon>Patulibacter</taxon>
    </lineage>
</organism>
<feature type="chain" id="PRO_5046118695" evidence="4">
    <location>
        <begin position="25"/>
        <end position="196"/>
    </location>
</feature>
<keyword evidence="3" id="KW-0378">Hydrolase</keyword>
<proteinExistence type="predicted"/>
<dbReference type="PANTHER" id="PTHR12302">
    <property type="entry name" value="EBNA2 BINDING PROTEIN P100"/>
    <property type="match status" value="1"/>
</dbReference>
<keyword evidence="1" id="KW-0540">Nuclease</keyword>
<dbReference type="PANTHER" id="PTHR12302:SF3">
    <property type="entry name" value="SERINE_THREONINE-PROTEIN KINASE 31"/>
    <property type="match status" value="1"/>
</dbReference>
<evidence type="ECO:0000256" key="4">
    <source>
        <dbReference type="SAM" id="SignalP"/>
    </source>
</evidence>
<keyword evidence="4" id="KW-0732">Signal</keyword>
<dbReference type="RefSeq" id="WP_319953380.1">
    <property type="nucleotide sequence ID" value="NZ_JAXAVX010000002.1"/>
</dbReference>
<dbReference type="SUPFAM" id="SSF50199">
    <property type="entry name" value="Staphylococcal nuclease"/>
    <property type="match status" value="1"/>
</dbReference>
<dbReference type="InterPro" id="IPR016071">
    <property type="entry name" value="Staphylococal_nuclease_OB-fold"/>
</dbReference>
<dbReference type="EMBL" id="JAXAVX010000002">
    <property type="protein sequence ID" value="MDX8151230.1"/>
    <property type="molecule type" value="Genomic_DNA"/>
</dbReference>
<dbReference type="InterPro" id="IPR035437">
    <property type="entry name" value="SNase_OB-fold_sf"/>
</dbReference>
<protein>
    <submittedName>
        <fullName evidence="6">Thermonuclease family protein</fullName>
    </submittedName>
</protein>
<gene>
    <name evidence="6" type="ORF">SK069_06485</name>
</gene>
<keyword evidence="2" id="KW-0255">Endonuclease</keyword>
<dbReference type="SMART" id="SM00318">
    <property type="entry name" value="SNc"/>
    <property type="match status" value="1"/>
</dbReference>
<feature type="domain" description="TNase-like" evidence="5">
    <location>
        <begin position="51"/>
        <end position="187"/>
    </location>
</feature>
<evidence type="ECO:0000256" key="1">
    <source>
        <dbReference type="ARBA" id="ARBA00022722"/>
    </source>
</evidence>
<dbReference type="Pfam" id="PF00565">
    <property type="entry name" value="SNase"/>
    <property type="match status" value="1"/>
</dbReference>
<evidence type="ECO:0000313" key="6">
    <source>
        <dbReference type="EMBL" id="MDX8151230.1"/>
    </source>
</evidence>
<evidence type="ECO:0000259" key="5">
    <source>
        <dbReference type="PROSITE" id="PS50830"/>
    </source>
</evidence>
<feature type="signal peptide" evidence="4">
    <location>
        <begin position="1"/>
        <end position="24"/>
    </location>
</feature>
<reference evidence="6 7" key="1">
    <citation type="submission" date="2023-11" db="EMBL/GenBank/DDBJ databases">
        <authorList>
            <person name="Xu M."/>
            <person name="Jiang T."/>
        </authorList>
    </citation>
    <scope>NUCLEOTIDE SEQUENCE [LARGE SCALE GENOMIC DNA]</scope>
    <source>
        <strain evidence="6 7">SD</strain>
    </source>
</reference>
<sequence length="196" mass="20408">MRSPAAAPPLPALLLAAAVGGWLAAPGPPRPAPTGAAGGGSPAALAVLARPGARARVTAVLDGDTVRVRPVGATAPEATVRYLGADAPESVHPREPVGCFGPAAARRNRAWVLGRVVVLRFDRERVDRYGRVLAAVRPVGWRRTTSERLVAEGAARTLVIAPNGADAPRLRALEARARAARRGLWGACPDALRSRR</sequence>
<dbReference type="Proteomes" id="UP001277761">
    <property type="component" value="Unassembled WGS sequence"/>
</dbReference>
<comment type="caution">
    <text evidence="6">The sequence shown here is derived from an EMBL/GenBank/DDBJ whole genome shotgun (WGS) entry which is preliminary data.</text>
</comment>
<evidence type="ECO:0000256" key="3">
    <source>
        <dbReference type="ARBA" id="ARBA00022801"/>
    </source>
</evidence>
<keyword evidence="7" id="KW-1185">Reference proteome</keyword>
<dbReference type="Gene3D" id="2.40.50.90">
    <property type="match status" value="1"/>
</dbReference>
<evidence type="ECO:0000313" key="7">
    <source>
        <dbReference type="Proteomes" id="UP001277761"/>
    </source>
</evidence>
<evidence type="ECO:0000256" key="2">
    <source>
        <dbReference type="ARBA" id="ARBA00022759"/>
    </source>
</evidence>
<accession>A0ABU4VIH6</accession>